<organism evidence="3 4">
    <name type="scientific">Simiduia aestuariiviva</name>
    <dbReference type="NCBI Taxonomy" id="1510459"/>
    <lineage>
        <taxon>Bacteria</taxon>
        <taxon>Pseudomonadati</taxon>
        <taxon>Pseudomonadota</taxon>
        <taxon>Gammaproteobacteria</taxon>
        <taxon>Cellvibrionales</taxon>
        <taxon>Cellvibrionaceae</taxon>
        <taxon>Simiduia</taxon>
    </lineage>
</organism>
<keyword evidence="4" id="KW-1185">Reference proteome</keyword>
<name>A0A839UMX4_9GAMM</name>
<dbReference type="PANTHER" id="PTHR30543:SF31">
    <property type="entry name" value="NADPH-DEPENDENT AZOREDUCTASE AZR"/>
    <property type="match status" value="1"/>
</dbReference>
<dbReference type="AlphaFoldDB" id="A0A839UMX4"/>
<keyword evidence="1" id="KW-0285">Flavoprotein</keyword>
<keyword evidence="1" id="KW-0288">FMN</keyword>
<comment type="caution">
    <text evidence="3">The sequence shown here is derived from an EMBL/GenBank/DDBJ whole genome shotgun (WGS) entry which is preliminary data.</text>
</comment>
<gene>
    <name evidence="3" type="ORF">FHS30_000272</name>
</gene>
<evidence type="ECO:0000259" key="2">
    <source>
        <dbReference type="Pfam" id="PF03358"/>
    </source>
</evidence>
<dbReference type="Proteomes" id="UP000559987">
    <property type="component" value="Unassembled WGS sequence"/>
</dbReference>
<proteinExistence type="predicted"/>
<dbReference type="Pfam" id="PF03358">
    <property type="entry name" value="FMN_red"/>
    <property type="match status" value="1"/>
</dbReference>
<dbReference type="InterPro" id="IPR050712">
    <property type="entry name" value="NAD(P)H-dep_reductase"/>
</dbReference>
<dbReference type="InterPro" id="IPR005025">
    <property type="entry name" value="FMN_Rdtase-like_dom"/>
</dbReference>
<dbReference type="GO" id="GO:0005829">
    <property type="term" value="C:cytosol"/>
    <property type="evidence" value="ECO:0007669"/>
    <property type="project" value="TreeGrafter"/>
</dbReference>
<dbReference type="GO" id="GO:0010181">
    <property type="term" value="F:FMN binding"/>
    <property type="evidence" value="ECO:0007669"/>
    <property type="project" value="TreeGrafter"/>
</dbReference>
<dbReference type="PANTHER" id="PTHR30543">
    <property type="entry name" value="CHROMATE REDUCTASE"/>
    <property type="match status" value="1"/>
</dbReference>
<dbReference type="GO" id="GO:0016491">
    <property type="term" value="F:oxidoreductase activity"/>
    <property type="evidence" value="ECO:0007669"/>
    <property type="project" value="InterPro"/>
</dbReference>
<feature type="domain" description="NADPH-dependent FMN reductase-like" evidence="2">
    <location>
        <begin position="1"/>
        <end position="133"/>
    </location>
</feature>
<protein>
    <submittedName>
        <fullName evidence="3">NAD(P)H-dependent FMN reductase</fullName>
    </submittedName>
</protein>
<dbReference type="SUPFAM" id="SSF52218">
    <property type="entry name" value="Flavoproteins"/>
    <property type="match status" value="1"/>
</dbReference>
<dbReference type="EMBL" id="JACHXZ010000001">
    <property type="protein sequence ID" value="MBB3167096.1"/>
    <property type="molecule type" value="Genomic_DNA"/>
</dbReference>
<evidence type="ECO:0000313" key="3">
    <source>
        <dbReference type="EMBL" id="MBB3167096.1"/>
    </source>
</evidence>
<reference evidence="3 4" key="1">
    <citation type="submission" date="2020-08" db="EMBL/GenBank/DDBJ databases">
        <title>Genomic Encyclopedia of Type Strains, Phase III (KMG-III): the genomes of soil and plant-associated and newly described type strains.</title>
        <authorList>
            <person name="Whitman W."/>
        </authorList>
    </citation>
    <scope>NUCLEOTIDE SEQUENCE [LARGE SCALE GENOMIC DNA]</scope>
    <source>
        <strain evidence="3 4">CECT 8571</strain>
    </source>
</reference>
<accession>A0A839UMX4</accession>
<evidence type="ECO:0000313" key="4">
    <source>
        <dbReference type="Proteomes" id="UP000559987"/>
    </source>
</evidence>
<sequence length="193" mass="21158">MKTLIISGSQRAESESLRIAGLLNSRYFGSAADLLDLATKPLPEWDGTGFDRDDVKAVKQRVADADALVLVVPEWNGMAPSSIKNFFLWCGVAELAHKPALLVAVSAGTGGAYVINEMRTSSYKNARLLYLPEHLLYRDVANLWTADEPTKSDTFLAERTQYALDVLQAYAEAMVPVRKLAVETMGRFANGMS</sequence>
<evidence type="ECO:0000256" key="1">
    <source>
        <dbReference type="ARBA" id="ARBA00022643"/>
    </source>
</evidence>
<dbReference type="InterPro" id="IPR029039">
    <property type="entry name" value="Flavoprotein-like_sf"/>
</dbReference>
<dbReference type="Gene3D" id="3.40.50.360">
    <property type="match status" value="1"/>
</dbReference>
<dbReference type="RefSeq" id="WP_183907527.1">
    <property type="nucleotide sequence ID" value="NZ_JACHXZ010000001.1"/>
</dbReference>